<dbReference type="RefSeq" id="WP_323261550.1">
    <property type="nucleotide sequence ID" value="NZ_JAYGIE010000047.1"/>
</dbReference>
<dbReference type="InterPro" id="IPR027417">
    <property type="entry name" value="P-loop_NTPase"/>
</dbReference>
<evidence type="ECO:0000313" key="3">
    <source>
        <dbReference type="Proteomes" id="UP001301388"/>
    </source>
</evidence>
<name>A0ABU5TI62_9CYAN</name>
<evidence type="ECO:0000256" key="1">
    <source>
        <dbReference type="SAM" id="Coils"/>
    </source>
</evidence>
<keyword evidence="3" id="KW-1185">Reference proteome</keyword>
<reference evidence="2 3" key="1">
    <citation type="submission" date="2023-12" db="EMBL/GenBank/DDBJ databases">
        <title>Baltic Sea Cyanobacteria.</title>
        <authorList>
            <person name="Delbaje E."/>
            <person name="Fewer D.P."/>
            <person name="Shishido T.K."/>
        </authorList>
    </citation>
    <scope>NUCLEOTIDE SEQUENCE [LARGE SCALE GENOMIC DNA]</scope>
    <source>
        <strain evidence="2 3">UHCC 0370</strain>
    </source>
</reference>
<organism evidence="2 3">
    <name type="scientific">Pseudanabaena galeata UHCC 0370</name>
    <dbReference type="NCBI Taxonomy" id="3110310"/>
    <lineage>
        <taxon>Bacteria</taxon>
        <taxon>Bacillati</taxon>
        <taxon>Cyanobacteriota</taxon>
        <taxon>Cyanophyceae</taxon>
        <taxon>Pseudanabaenales</taxon>
        <taxon>Pseudanabaenaceae</taxon>
        <taxon>Pseudanabaena</taxon>
    </lineage>
</organism>
<accession>A0ABU5TI62</accession>
<dbReference type="Proteomes" id="UP001301388">
    <property type="component" value="Unassembled WGS sequence"/>
</dbReference>
<keyword evidence="1" id="KW-0175">Coiled coil</keyword>
<feature type="coiled-coil region" evidence="1">
    <location>
        <begin position="1146"/>
        <end position="1173"/>
    </location>
</feature>
<protein>
    <submittedName>
        <fullName evidence="2">BREX system P-loop protein BrxC</fullName>
    </submittedName>
</protein>
<evidence type="ECO:0000313" key="2">
    <source>
        <dbReference type="EMBL" id="MEA5477961.1"/>
    </source>
</evidence>
<comment type="caution">
    <text evidence="2">The sequence shown here is derived from an EMBL/GenBank/DDBJ whole genome shotgun (WGS) entry which is preliminary data.</text>
</comment>
<dbReference type="InterPro" id="IPR047679">
    <property type="entry name" value="BREX_BrxC"/>
</dbReference>
<dbReference type="NCBIfam" id="NF033441">
    <property type="entry name" value="BREX_BrxC"/>
    <property type="match status" value="1"/>
</dbReference>
<gene>
    <name evidence="2" type="primary">brxC</name>
    <name evidence="2" type="ORF">VB774_10060</name>
</gene>
<dbReference type="SUPFAM" id="SSF52540">
    <property type="entry name" value="P-loop containing nucleoside triphosphate hydrolases"/>
    <property type="match status" value="1"/>
</dbReference>
<dbReference type="EMBL" id="JAYGIE010000047">
    <property type="protein sequence ID" value="MEA5477961.1"/>
    <property type="molecule type" value="Genomic_DNA"/>
</dbReference>
<proteinExistence type="predicted"/>
<sequence length="1222" mass="139381">MLVKDIFARDVTRDIAPVVYFHEQEPAKLWEEVSEYIITGGYAEDDPRHTRTNQGIHEQFVRLLKAIAQDLEQPSRAGVTLPAAWISGFYGSGKSSFAKLLGLALDDRQMPNGQKLADALLARDDSPKSAEFREVWQKLTKRIEAIAVVFDIGSLARDNEDIHQVAKREIQKRLGYCKTSNYVAEHELKLEIDGRWDTFLECAIATIGKPWEQIKNSELAEEDFSLILHRLEPEKYIEPMSWIDSRAGNRTGLGSAVDDTTKAIAAMLNNRAPSKTLFITIDEVSQYIHQNDNRMLKLQSFVEDLGQKLKGRVWLLATGQQQLEDGIDQGNIGKLKDRFPPRYRVHLTPANIRDVVHKRLLQKSPAHEAELRNLFQQHRSDLKLYAYGCENISEEDFLEVYPLLPNYIDLFMQITSSLRLTSTRVKGDDYAVRGLLQMLGELFRTQGLGDRDLGALVTIDAIYEIQQTALDVDTQNTMTRILSDRQIVDNLITLKVAKAIALLQLIQEAQPTTTKLISQCLYDELGAGNNESEVQIALDKLRDRGHITYSEKLGYKLQSSAGQEWQRERDSSGVTDDQLTALLMEKLKDLVGNSEPPKYKGRSFRWQAYFSDERQRKDERLISPNDAATAIVDLRYIRDDLKEDATIWIAQSGQETYRDRLLWIVGNVGDIPELARRQVRSRQMIGKYQGRFAALSPNKQRLLIEEQSEAERLEASLKEAIANAFVRGTFYFRGRQLDAQGSTFSSLLQRTAEHILPEVYTYFQDMAIAPSELEQLFKKQLSGVSPKFMERELGILSLDAGKYVPTCNGEIPTLIYNEIAKNNGMAGNSLLTIFGSAPYGYASDLVRACLLGLLRANKIRIRTENQQMISSYADAGVEDLFKKERDLKKAEILLATESDITVRDRTAICKFFNDHLQVELDREKEAIADAVFKYFPYKASLLRELEGKYNRLPLRLQDVADQNGDDRHQLPDSLQKLQKALTDCCQSRQIEDTVRAVKKHLDTLQDGIQRLGIENSELTNEAITQVKKAHEVYSHCVEQLRGMGKLADLELMAIALRQQLQAERPWRDLASLTPNIEAIATRYREVRRELLDAQYLQLEAVAARVKTRQGFARLSEDKADYVIRPIRQAEIKTTEDALYPTLIQLRDSAVRQLEQAEMEANATLDRLISEETQEQVLTLDVLTDLRNRELRNPEEVNALVDTLRDRLLKPLEHKKNVRIRLI</sequence>